<protein>
    <submittedName>
        <fullName evidence="3">Regulatory protein, FmdB family</fullName>
    </submittedName>
</protein>
<evidence type="ECO:0000313" key="4">
    <source>
        <dbReference type="Proteomes" id="UP001157914"/>
    </source>
</evidence>
<dbReference type="NCBIfam" id="TIGR02605">
    <property type="entry name" value="CxxC_CxxC_SSSS"/>
    <property type="match status" value="1"/>
</dbReference>
<feature type="compositionally biased region" description="Basic and acidic residues" evidence="1">
    <location>
        <begin position="54"/>
        <end position="64"/>
    </location>
</feature>
<dbReference type="EMBL" id="FXTT01000006">
    <property type="protein sequence ID" value="SMP35414.1"/>
    <property type="molecule type" value="Genomic_DNA"/>
</dbReference>
<feature type="compositionally biased region" description="Basic and acidic residues" evidence="1">
    <location>
        <begin position="71"/>
        <end position="81"/>
    </location>
</feature>
<dbReference type="RefSeq" id="WP_155191016.1">
    <property type="nucleotide sequence ID" value="NZ_BAAAEA010000002.1"/>
</dbReference>
<name>A0ABY1PJ01_9HYPH</name>
<keyword evidence="4" id="KW-1185">Reference proteome</keyword>
<proteinExistence type="predicted"/>
<feature type="domain" description="Putative regulatory protein FmdB zinc ribbon" evidence="2">
    <location>
        <begin position="1"/>
        <end position="41"/>
    </location>
</feature>
<dbReference type="Proteomes" id="UP001157914">
    <property type="component" value="Unassembled WGS sequence"/>
</dbReference>
<organism evidence="3 4">
    <name type="scientific">Roseibium denhamense</name>
    <dbReference type="NCBI Taxonomy" id="76305"/>
    <lineage>
        <taxon>Bacteria</taxon>
        <taxon>Pseudomonadati</taxon>
        <taxon>Pseudomonadota</taxon>
        <taxon>Alphaproteobacteria</taxon>
        <taxon>Hyphomicrobiales</taxon>
        <taxon>Stappiaceae</taxon>
        <taxon>Roseibium</taxon>
    </lineage>
</organism>
<accession>A0ABY1PJ01</accession>
<evidence type="ECO:0000259" key="2">
    <source>
        <dbReference type="SMART" id="SM00834"/>
    </source>
</evidence>
<feature type="region of interest" description="Disordered" evidence="1">
    <location>
        <begin position="43"/>
        <end position="124"/>
    </location>
</feature>
<comment type="caution">
    <text evidence="3">The sequence shown here is derived from an EMBL/GenBank/DDBJ whole genome shotgun (WGS) entry which is preliminary data.</text>
</comment>
<dbReference type="InterPro" id="IPR013429">
    <property type="entry name" value="Regulatory_FmdB_Zinc_ribbon"/>
</dbReference>
<dbReference type="Pfam" id="PF09723">
    <property type="entry name" value="Zn_ribbon_8"/>
    <property type="match status" value="1"/>
</dbReference>
<gene>
    <name evidence="3" type="ORF">SAMN06265374_3990</name>
</gene>
<evidence type="ECO:0000313" key="3">
    <source>
        <dbReference type="EMBL" id="SMP35414.1"/>
    </source>
</evidence>
<dbReference type="SMART" id="SM00834">
    <property type="entry name" value="CxxC_CXXC_SSSS"/>
    <property type="match status" value="1"/>
</dbReference>
<evidence type="ECO:0000256" key="1">
    <source>
        <dbReference type="SAM" id="MobiDB-lite"/>
    </source>
</evidence>
<reference evidence="3 4" key="1">
    <citation type="submission" date="2017-05" db="EMBL/GenBank/DDBJ databases">
        <authorList>
            <person name="Varghese N."/>
            <person name="Submissions S."/>
        </authorList>
    </citation>
    <scope>NUCLEOTIDE SEQUENCE [LARGE SCALE GENOMIC DNA]</scope>
    <source>
        <strain evidence="3 4">DSM 15949</strain>
    </source>
</reference>
<sequence length="124" mass="13652">MPVYDYLCATCGPISARRPMSEHDAPITCPACKAEAPRAILRAPNMSGLSPSDRQAHQRNETSRHQPKFSTKSEREDAGRESRKRHPVGCSCCSGSSGNFRSSAVYKADGSKTFPSKRPWMISH</sequence>